<feature type="compositionally biased region" description="Low complexity" evidence="7">
    <location>
        <begin position="45"/>
        <end position="57"/>
    </location>
</feature>
<dbReference type="PANTHER" id="PTHR10373:SF32">
    <property type="entry name" value="TRANSCRIPTION FACTOR 7-LIKE 2"/>
    <property type="match status" value="1"/>
</dbReference>
<evidence type="ECO:0000256" key="3">
    <source>
        <dbReference type="ARBA" id="ARBA00023125"/>
    </source>
</evidence>
<dbReference type="Proteomes" id="UP000826234">
    <property type="component" value="Unassembled WGS sequence"/>
</dbReference>
<evidence type="ECO:0000256" key="5">
    <source>
        <dbReference type="ARBA" id="ARBA00023163"/>
    </source>
</evidence>
<sequence>MVTYLQGLCDIDCIFAPLFTDDSLPVSRRKKKCVRYIQGEGSCVSPPSSDGSLLDSPPSSPNMLASPTRDSKPQTEQTQPLSLTLKPDPLAHLPMMPPPPSIVLTESSSSKSSGLPTSTCQNGALDHQSATLQQSAPSSSSLAQPSTSSLHSHNSLAGTQPQPLSLVTKSLE</sequence>
<dbReference type="InterPro" id="IPR024940">
    <property type="entry name" value="TCF/LEF"/>
</dbReference>
<keyword evidence="4" id="KW-0010">Activator</keyword>
<keyword evidence="2" id="KW-0805">Transcription regulation</keyword>
<evidence type="ECO:0000313" key="8">
    <source>
        <dbReference type="EMBL" id="KAH0623742.1"/>
    </source>
</evidence>
<organism evidence="8 9">
    <name type="scientific">Phrynosoma platyrhinos</name>
    <name type="common">Desert horned lizard</name>
    <dbReference type="NCBI Taxonomy" id="52577"/>
    <lineage>
        <taxon>Eukaryota</taxon>
        <taxon>Metazoa</taxon>
        <taxon>Chordata</taxon>
        <taxon>Craniata</taxon>
        <taxon>Vertebrata</taxon>
        <taxon>Euteleostomi</taxon>
        <taxon>Lepidosauria</taxon>
        <taxon>Squamata</taxon>
        <taxon>Bifurcata</taxon>
        <taxon>Unidentata</taxon>
        <taxon>Episquamata</taxon>
        <taxon>Toxicofera</taxon>
        <taxon>Iguania</taxon>
        <taxon>Phrynosomatidae</taxon>
        <taxon>Phrynosomatinae</taxon>
        <taxon>Phrynosoma</taxon>
    </lineage>
</organism>
<gene>
    <name evidence="8" type="ORF">JD844_006837</name>
</gene>
<evidence type="ECO:0000256" key="2">
    <source>
        <dbReference type="ARBA" id="ARBA00023015"/>
    </source>
</evidence>
<evidence type="ECO:0000313" key="9">
    <source>
        <dbReference type="Proteomes" id="UP000826234"/>
    </source>
</evidence>
<protein>
    <submittedName>
        <fullName evidence="8">Uncharacterized protein</fullName>
    </submittedName>
</protein>
<evidence type="ECO:0000256" key="4">
    <source>
        <dbReference type="ARBA" id="ARBA00023159"/>
    </source>
</evidence>
<comment type="caution">
    <text evidence="8">The sequence shown here is derived from an EMBL/GenBank/DDBJ whole genome shotgun (WGS) entry which is preliminary data.</text>
</comment>
<keyword evidence="9" id="KW-1185">Reference proteome</keyword>
<accession>A0ABQ7T1Z6</accession>
<reference evidence="8 9" key="1">
    <citation type="journal article" date="2022" name="Gigascience">
        <title>A chromosome-level genome assembly and annotation of the desert horned lizard, Phrynosoma platyrhinos, provides insight into chromosomal rearrangements among reptiles.</title>
        <authorList>
            <person name="Koochekian N."/>
            <person name="Ascanio A."/>
            <person name="Farleigh K."/>
            <person name="Card D.C."/>
            <person name="Schield D.R."/>
            <person name="Castoe T.A."/>
            <person name="Jezkova T."/>
        </authorList>
    </citation>
    <scope>NUCLEOTIDE SEQUENCE [LARGE SCALE GENOMIC DNA]</scope>
    <source>
        <strain evidence="8">NK-2021</strain>
    </source>
</reference>
<keyword evidence="6" id="KW-0539">Nucleus</keyword>
<evidence type="ECO:0000256" key="6">
    <source>
        <dbReference type="ARBA" id="ARBA00023242"/>
    </source>
</evidence>
<keyword evidence="3" id="KW-0238">DNA-binding</keyword>
<feature type="compositionally biased region" description="Polar residues" evidence="7">
    <location>
        <begin position="151"/>
        <end position="172"/>
    </location>
</feature>
<dbReference type="PANTHER" id="PTHR10373">
    <property type="entry name" value="TRANSCRIPTION FACTOR 7 FAMILY MEMBER"/>
    <property type="match status" value="1"/>
</dbReference>
<evidence type="ECO:0000256" key="1">
    <source>
        <dbReference type="ARBA" id="ARBA00004123"/>
    </source>
</evidence>
<name>A0ABQ7T1Z6_PHRPL</name>
<comment type="subcellular location">
    <subcellularLocation>
        <location evidence="1">Nucleus</location>
    </subcellularLocation>
</comment>
<feature type="compositionally biased region" description="Low complexity" evidence="7">
    <location>
        <begin position="128"/>
        <end position="150"/>
    </location>
</feature>
<proteinExistence type="predicted"/>
<feature type="region of interest" description="Disordered" evidence="7">
    <location>
        <begin position="40"/>
        <end position="172"/>
    </location>
</feature>
<dbReference type="EMBL" id="JAIPUX010001880">
    <property type="protein sequence ID" value="KAH0623742.1"/>
    <property type="molecule type" value="Genomic_DNA"/>
</dbReference>
<keyword evidence="5" id="KW-0804">Transcription</keyword>
<evidence type="ECO:0000256" key="7">
    <source>
        <dbReference type="SAM" id="MobiDB-lite"/>
    </source>
</evidence>